<evidence type="ECO:0000256" key="5">
    <source>
        <dbReference type="ARBA" id="ARBA00022691"/>
    </source>
</evidence>
<dbReference type="Pfam" id="PF02086">
    <property type="entry name" value="MethyltransfD12"/>
    <property type="match status" value="1"/>
</dbReference>
<dbReference type="PIRSF" id="PIRSF000398">
    <property type="entry name" value="M_m6A_EcoRV"/>
    <property type="match status" value="1"/>
</dbReference>
<dbReference type="SUPFAM" id="SSF53335">
    <property type="entry name" value="S-adenosyl-L-methionine-dependent methyltransferases"/>
    <property type="match status" value="1"/>
</dbReference>
<dbReference type="Gene3D" id="1.10.1020.10">
    <property type="entry name" value="Adenine-specific Methyltransferase, Domain 2"/>
    <property type="match status" value="1"/>
</dbReference>
<dbReference type="PRINTS" id="PR00505">
    <property type="entry name" value="D12N6MTFRASE"/>
</dbReference>
<accession>A0ABV7RTM2</accession>
<keyword evidence="3 7" id="KW-0489">Methyltransferase</keyword>
<evidence type="ECO:0000313" key="9">
    <source>
        <dbReference type="Proteomes" id="UP001595740"/>
    </source>
</evidence>
<dbReference type="NCBIfam" id="TIGR00571">
    <property type="entry name" value="dam"/>
    <property type="match status" value="1"/>
</dbReference>
<evidence type="ECO:0000256" key="7">
    <source>
        <dbReference type="RuleBase" id="RU361257"/>
    </source>
</evidence>
<dbReference type="InterPro" id="IPR023095">
    <property type="entry name" value="Ade_MeTrfase_dom_2"/>
</dbReference>
<dbReference type="GO" id="GO:0032259">
    <property type="term" value="P:methylation"/>
    <property type="evidence" value="ECO:0007669"/>
    <property type="project" value="UniProtKB-KW"/>
</dbReference>
<dbReference type="GO" id="GO:0008168">
    <property type="term" value="F:methyltransferase activity"/>
    <property type="evidence" value="ECO:0007669"/>
    <property type="project" value="UniProtKB-KW"/>
</dbReference>
<dbReference type="InterPro" id="IPR002052">
    <property type="entry name" value="DNA_methylase_N6_adenine_CS"/>
</dbReference>
<proteinExistence type="inferred from homology"/>
<dbReference type="RefSeq" id="WP_386760007.1">
    <property type="nucleotide sequence ID" value="NZ_JBHRXK010000008.1"/>
</dbReference>
<evidence type="ECO:0000313" key="8">
    <source>
        <dbReference type="EMBL" id="MFC3552249.1"/>
    </source>
</evidence>
<comment type="caution">
    <text evidence="8">The sequence shown here is derived from an EMBL/GenBank/DDBJ whole genome shotgun (WGS) entry which is preliminary data.</text>
</comment>
<keyword evidence="4 7" id="KW-0808">Transferase</keyword>
<name>A0ABV7RTM2_9GAMM</name>
<evidence type="ECO:0000256" key="6">
    <source>
        <dbReference type="ARBA" id="ARBA00047942"/>
    </source>
</evidence>
<dbReference type="EC" id="2.1.1.72" evidence="2 7"/>
<keyword evidence="5 7" id="KW-0949">S-adenosyl-L-methionine</keyword>
<gene>
    <name evidence="8" type="ORF">ACFOLC_14690</name>
</gene>
<evidence type="ECO:0000256" key="3">
    <source>
        <dbReference type="ARBA" id="ARBA00022603"/>
    </source>
</evidence>
<dbReference type="InterPro" id="IPR012263">
    <property type="entry name" value="M_m6A_EcoRV"/>
</dbReference>
<dbReference type="EMBL" id="JBHRXK010000008">
    <property type="protein sequence ID" value="MFC3552249.1"/>
    <property type="molecule type" value="Genomic_DNA"/>
</dbReference>
<comment type="catalytic activity">
    <reaction evidence="6 7">
        <text>a 2'-deoxyadenosine in DNA + S-adenosyl-L-methionine = an N(6)-methyl-2'-deoxyadenosine in DNA + S-adenosyl-L-homocysteine + H(+)</text>
        <dbReference type="Rhea" id="RHEA:15197"/>
        <dbReference type="Rhea" id="RHEA-COMP:12418"/>
        <dbReference type="Rhea" id="RHEA-COMP:12419"/>
        <dbReference type="ChEBI" id="CHEBI:15378"/>
        <dbReference type="ChEBI" id="CHEBI:57856"/>
        <dbReference type="ChEBI" id="CHEBI:59789"/>
        <dbReference type="ChEBI" id="CHEBI:90615"/>
        <dbReference type="ChEBI" id="CHEBI:90616"/>
        <dbReference type="EC" id="2.1.1.72"/>
    </reaction>
</comment>
<reference evidence="9" key="1">
    <citation type="journal article" date="2019" name="Int. J. Syst. Evol. Microbiol.">
        <title>The Global Catalogue of Microorganisms (GCM) 10K type strain sequencing project: providing services to taxonomists for standard genome sequencing and annotation.</title>
        <authorList>
            <consortium name="The Broad Institute Genomics Platform"/>
            <consortium name="The Broad Institute Genome Sequencing Center for Infectious Disease"/>
            <person name="Wu L."/>
            <person name="Ma J."/>
        </authorList>
    </citation>
    <scope>NUCLEOTIDE SEQUENCE [LARGE SCALE GENOMIC DNA]</scope>
    <source>
        <strain evidence="9">KCTC 42875</strain>
    </source>
</reference>
<evidence type="ECO:0000256" key="4">
    <source>
        <dbReference type="ARBA" id="ARBA00022679"/>
    </source>
</evidence>
<dbReference type="PROSITE" id="PS00092">
    <property type="entry name" value="N6_MTASE"/>
    <property type="match status" value="1"/>
</dbReference>
<sequence length="273" mass="31280">MPKTNSDAEVTLPFLKWAGGKRWLMRSHRDTFNLSSFDRYVEPFVGSGAVFFSLSPRKALINDANEDLIDTYRAIKSDWKAVVRLLAKHQKVHSDDYYYQVRADAPTTLMARAARFIYLNRTCFNGLYRVNRRGEFNVPRGTKNSVVMDSDNFEEIATRLSRARLMSGDFEKVIDTCGSGDFVYADPPYTVKHNNNGFIKYNERLFSWSDQERLKDALIRAAKRGAKVVVSNADHPSIRELYADAQCLTAERHSVMASESVRRKRTTELLISI</sequence>
<dbReference type="PANTHER" id="PTHR30481">
    <property type="entry name" value="DNA ADENINE METHYLASE"/>
    <property type="match status" value="1"/>
</dbReference>
<dbReference type="PANTHER" id="PTHR30481:SF3">
    <property type="entry name" value="DNA ADENINE METHYLASE"/>
    <property type="match status" value="1"/>
</dbReference>
<dbReference type="InterPro" id="IPR029063">
    <property type="entry name" value="SAM-dependent_MTases_sf"/>
</dbReference>
<evidence type="ECO:0000256" key="1">
    <source>
        <dbReference type="ARBA" id="ARBA00006594"/>
    </source>
</evidence>
<dbReference type="Gene3D" id="3.40.50.150">
    <property type="entry name" value="Vaccinia Virus protein VP39"/>
    <property type="match status" value="1"/>
</dbReference>
<dbReference type="InterPro" id="IPR012327">
    <property type="entry name" value="MeTrfase_D12"/>
</dbReference>
<organism evidence="8 9">
    <name type="scientific">Lysobacter cavernae</name>
    <dbReference type="NCBI Taxonomy" id="1685901"/>
    <lineage>
        <taxon>Bacteria</taxon>
        <taxon>Pseudomonadati</taxon>
        <taxon>Pseudomonadota</taxon>
        <taxon>Gammaproteobacteria</taxon>
        <taxon>Lysobacterales</taxon>
        <taxon>Lysobacteraceae</taxon>
        <taxon>Lysobacter</taxon>
    </lineage>
</organism>
<comment type="similarity">
    <text evidence="1 7">Belongs to the N(4)/N(6)-methyltransferase family.</text>
</comment>
<protein>
    <recommendedName>
        <fullName evidence="2 7">Site-specific DNA-methyltransferase (adenine-specific)</fullName>
        <ecNumber evidence="2 7">2.1.1.72</ecNumber>
    </recommendedName>
</protein>
<keyword evidence="9" id="KW-1185">Reference proteome</keyword>
<evidence type="ECO:0000256" key="2">
    <source>
        <dbReference type="ARBA" id="ARBA00011900"/>
    </source>
</evidence>
<dbReference type="Proteomes" id="UP001595740">
    <property type="component" value="Unassembled WGS sequence"/>
</dbReference>